<feature type="compositionally biased region" description="Basic and acidic residues" evidence="1">
    <location>
        <begin position="127"/>
        <end position="137"/>
    </location>
</feature>
<sequence>MSSPLSCRRPYLLPTVLSGPALSPSARCVAASLLPPSLAPRCSGEQRRGEGWRQRTGQGSHGCGTAAVEAAGASSDCGGRREERLRRAAQGAAVAAGARNSGGGCVRRKEWTRRPARAVAAASGTRSDGDGGRREEQLWWPAREWRCR</sequence>
<keyword evidence="3" id="KW-1185">Reference proteome</keyword>
<dbReference type="EMBL" id="CM029052">
    <property type="protein sequence ID" value="KAG2559212.1"/>
    <property type="molecule type" value="Genomic_DNA"/>
</dbReference>
<feature type="compositionally biased region" description="Basic and acidic residues" evidence="1">
    <location>
        <begin position="44"/>
        <end position="53"/>
    </location>
</feature>
<feature type="region of interest" description="Disordered" evidence="1">
    <location>
        <begin position="116"/>
        <end position="137"/>
    </location>
</feature>
<comment type="caution">
    <text evidence="2">The sequence shown here is derived from an EMBL/GenBank/DDBJ whole genome shotgun (WGS) entry which is preliminary data.</text>
</comment>
<feature type="region of interest" description="Disordered" evidence="1">
    <location>
        <begin position="74"/>
        <end position="93"/>
    </location>
</feature>
<evidence type="ECO:0000256" key="1">
    <source>
        <dbReference type="SAM" id="MobiDB-lite"/>
    </source>
</evidence>
<dbReference type="Proteomes" id="UP000823388">
    <property type="component" value="Chromosome 8N"/>
</dbReference>
<evidence type="ECO:0000313" key="3">
    <source>
        <dbReference type="Proteomes" id="UP000823388"/>
    </source>
</evidence>
<protein>
    <submittedName>
        <fullName evidence="2">Uncharacterized protein</fullName>
    </submittedName>
</protein>
<proteinExistence type="predicted"/>
<evidence type="ECO:0000313" key="2">
    <source>
        <dbReference type="EMBL" id="KAG2559212.1"/>
    </source>
</evidence>
<dbReference type="AlphaFoldDB" id="A0A8T0PGB1"/>
<accession>A0A8T0PGB1</accession>
<gene>
    <name evidence="2" type="ORF">PVAP13_8NG303684</name>
</gene>
<reference evidence="2" key="1">
    <citation type="submission" date="2020-05" db="EMBL/GenBank/DDBJ databases">
        <title>WGS assembly of Panicum virgatum.</title>
        <authorList>
            <person name="Lovell J.T."/>
            <person name="Jenkins J."/>
            <person name="Shu S."/>
            <person name="Juenger T.E."/>
            <person name="Schmutz J."/>
        </authorList>
    </citation>
    <scope>NUCLEOTIDE SEQUENCE</scope>
    <source>
        <strain evidence="2">AP13</strain>
    </source>
</reference>
<organism evidence="2 3">
    <name type="scientific">Panicum virgatum</name>
    <name type="common">Blackwell switchgrass</name>
    <dbReference type="NCBI Taxonomy" id="38727"/>
    <lineage>
        <taxon>Eukaryota</taxon>
        <taxon>Viridiplantae</taxon>
        <taxon>Streptophyta</taxon>
        <taxon>Embryophyta</taxon>
        <taxon>Tracheophyta</taxon>
        <taxon>Spermatophyta</taxon>
        <taxon>Magnoliopsida</taxon>
        <taxon>Liliopsida</taxon>
        <taxon>Poales</taxon>
        <taxon>Poaceae</taxon>
        <taxon>PACMAD clade</taxon>
        <taxon>Panicoideae</taxon>
        <taxon>Panicodae</taxon>
        <taxon>Paniceae</taxon>
        <taxon>Panicinae</taxon>
        <taxon>Panicum</taxon>
        <taxon>Panicum sect. Hiantes</taxon>
    </lineage>
</organism>
<feature type="region of interest" description="Disordered" evidence="1">
    <location>
        <begin position="39"/>
        <end position="65"/>
    </location>
</feature>
<name>A0A8T0PGB1_PANVG</name>